<dbReference type="AlphaFoldDB" id="A0A199VXC4"/>
<protein>
    <submittedName>
        <fullName evidence="1">Uncharacterized protein</fullName>
    </submittedName>
</protein>
<name>A0A199VXC4_ANACO</name>
<sequence>MADYEERVSKINHQHAATISTFSVIIEVNHSGAKYPGVPLIREDVLRLDVEMSNFLPAIFVEIR</sequence>
<reference evidence="1 2" key="1">
    <citation type="journal article" date="2016" name="DNA Res.">
        <title>The draft genome of MD-2 pineapple using hybrid error correction of long reads.</title>
        <authorList>
            <person name="Redwan R.M."/>
            <person name="Saidin A."/>
            <person name="Kumar S.V."/>
        </authorList>
    </citation>
    <scope>NUCLEOTIDE SEQUENCE [LARGE SCALE GENOMIC DNA]</scope>
    <source>
        <strain evidence="2">cv. MD2</strain>
        <tissue evidence="1">Leaf</tissue>
    </source>
</reference>
<dbReference type="EMBL" id="LSRQ01000633">
    <property type="protein sequence ID" value="OAY81633.1"/>
    <property type="molecule type" value="Genomic_DNA"/>
</dbReference>
<evidence type="ECO:0000313" key="1">
    <source>
        <dbReference type="EMBL" id="OAY81633.1"/>
    </source>
</evidence>
<proteinExistence type="predicted"/>
<evidence type="ECO:0000313" key="2">
    <source>
        <dbReference type="Proteomes" id="UP000092600"/>
    </source>
</evidence>
<organism evidence="1 2">
    <name type="scientific">Ananas comosus</name>
    <name type="common">Pineapple</name>
    <name type="synonym">Ananas ananas</name>
    <dbReference type="NCBI Taxonomy" id="4615"/>
    <lineage>
        <taxon>Eukaryota</taxon>
        <taxon>Viridiplantae</taxon>
        <taxon>Streptophyta</taxon>
        <taxon>Embryophyta</taxon>
        <taxon>Tracheophyta</taxon>
        <taxon>Spermatophyta</taxon>
        <taxon>Magnoliopsida</taxon>
        <taxon>Liliopsida</taxon>
        <taxon>Poales</taxon>
        <taxon>Bromeliaceae</taxon>
        <taxon>Bromelioideae</taxon>
        <taxon>Ananas</taxon>
    </lineage>
</organism>
<comment type="caution">
    <text evidence="1">The sequence shown here is derived from an EMBL/GenBank/DDBJ whole genome shotgun (WGS) entry which is preliminary data.</text>
</comment>
<gene>
    <name evidence="1" type="ORF">ACMD2_17468</name>
</gene>
<dbReference type="Proteomes" id="UP000092600">
    <property type="component" value="Unassembled WGS sequence"/>
</dbReference>
<accession>A0A199VXC4</accession>